<dbReference type="PRINTS" id="PR00344">
    <property type="entry name" value="BCTRLSENSOR"/>
</dbReference>
<dbReference type="InterPro" id="IPR003594">
    <property type="entry name" value="HATPase_dom"/>
</dbReference>
<dbReference type="EMBL" id="CP001390">
    <property type="protein sequence ID" value="ACM21553.1"/>
    <property type="molecule type" value="Genomic_DNA"/>
</dbReference>
<protein>
    <recommendedName>
        <fullName evidence="3">histidine kinase</fullName>
        <ecNumber evidence="3">2.7.13.3</ecNumber>
    </recommendedName>
</protein>
<organism evidence="10 11">
    <name type="scientific">Geotalea daltonii (strain DSM 22248 / JCM 15807 / FRC-32)</name>
    <name type="common">Geobacter daltonii</name>
    <dbReference type="NCBI Taxonomy" id="316067"/>
    <lineage>
        <taxon>Bacteria</taxon>
        <taxon>Pseudomonadati</taxon>
        <taxon>Thermodesulfobacteriota</taxon>
        <taxon>Desulfuromonadia</taxon>
        <taxon>Geobacterales</taxon>
        <taxon>Geobacteraceae</taxon>
        <taxon>Geotalea</taxon>
    </lineage>
</organism>
<dbReference type="SMART" id="SM00387">
    <property type="entry name" value="HATPase_c"/>
    <property type="match status" value="1"/>
</dbReference>
<dbReference type="InterPro" id="IPR003660">
    <property type="entry name" value="HAMP_dom"/>
</dbReference>
<dbReference type="eggNOG" id="COG4191">
    <property type="taxonomic scope" value="Bacteria"/>
</dbReference>
<feature type="domain" description="HAMP" evidence="9">
    <location>
        <begin position="186"/>
        <end position="238"/>
    </location>
</feature>
<accession>B9M498</accession>
<reference evidence="10 11" key="1">
    <citation type="submission" date="2009-01" db="EMBL/GenBank/DDBJ databases">
        <title>Complete sequence of Geobacter sp. FRC-32.</title>
        <authorList>
            <consortium name="US DOE Joint Genome Institute"/>
            <person name="Lucas S."/>
            <person name="Copeland A."/>
            <person name="Lapidus A."/>
            <person name="Glavina del Rio T."/>
            <person name="Dalin E."/>
            <person name="Tice H."/>
            <person name="Bruce D."/>
            <person name="Goodwin L."/>
            <person name="Pitluck S."/>
            <person name="Saunders E."/>
            <person name="Brettin T."/>
            <person name="Detter J.C."/>
            <person name="Han C."/>
            <person name="Larimer F."/>
            <person name="Land M."/>
            <person name="Hauser L."/>
            <person name="Kyrpides N."/>
            <person name="Ovchinnikova G."/>
            <person name="Kostka J."/>
            <person name="Richardson P."/>
        </authorList>
    </citation>
    <scope>NUCLEOTIDE SEQUENCE [LARGE SCALE GENOMIC DNA]</scope>
    <source>
        <strain evidence="11">DSM 22248 / JCM 15807 / FRC-32</strain>
    </source>
</reference>
<evidence type="ECO:0000313" key="10">
    <source>
        <dbReference type="EMBL" id="ACM21553.1"/>
    </source>
</evidence>
<dbReference type="Gene3D" id="1.10.287.130">
    <property type="match status" value="1"/>
</dbReference>
<evidence type="ECO:0000256" key="2">
    <source>
        <dbReference type="ARBA" id="ARBA00004370"/>
    </source>
</evidence>
<dbReference type="Gene3D" id="3.30.565.10">
    <property type="entry name" value="Histidine kinase-like ATPase, C-terminal domain"/>
    <property type="match status" value="1"/>
</dbReference>
<proteinExistence type="predicted"/>
<dbReference type="KEGG" id="geo:Geob_3210"/>
<comment type="subcellular location">
    <subcellularLocation>
        <location evidence="2">Membrane</location>
    </subcellularLocation>
</comment>
<gene>
    <name evidence="10" type="ordered locus">Geob_3210</name>
</gene>
<name>B9M498_GEODF</name>
<evidence type="ECO:0000259" key="9">
    <source>
        <dbReference type="PROSITE" id="PS50885"/>
    </source>
</evidence>
<evidence type="ECO:0000256" key="7">
    <source>
        <dbReference type="SAM" id="Phobius"/>
    </source>
</evidence>
<keyword evidence="7" id="KW-0472">Membrane</keyword>
<keyword evidence="7" id="KW-1133">Transmembrane helix</keyword>
<dbReference type="GO" id="GO:0000155">
    <property type="term" value="F:phosphorelay sensor kinase activity"/>
    <property type="evidence" value="ECO:0007669"/>
    <property type="project" value="InterPro"/>
</dbReference>
<feature type="transmembrane region" description="Helical" evidence="7">
    <location>
        <begin position="163"/>
        <end position="185"/>
    </location>
</feature>
<sequence>MNLQKLKKNFRFRLFAIFTVITALITALFTGLLVNHDIASYRLQAAEKAHLLASLLANTIRLPLYAEDRQTLEHVARETVRKPGVVHVVIANQEGTVLVDLVKQNVEDPGTVTSVTVSVTSGSMADSAESALTGDGTGEANPIGSVRLYLNSEDLPKKIRDTIIFTSTLALIFWLSVLALSFLALKKATRSFNALMQGVEHIRQGDYSVRIAIQSNDEPEQAAMAINDLATTLQNRELENRRLQSELLNAMKIEVREERKLLMAKLIQTNRMTSLGLLVSSMAHEINNPNGAIRLAAQYLNKAWKDAVPVLEGVAREEGDFSLGGIPLSMAGEEVIRSGENIIRNTGRIEAVIRNLRSYSLGERNELRPDMDVNMVINDALAVIRAHGRHGNLEIAVELADDLPLVNGNRHQMEQVIINLLLNAIQAMPGESGTINLTTARDGRAEEVLISVRDEGVGILPENQERLYEPFFSTRIDDGGSGLGLYISNFIITEHQGKLEVLSSPGVGSTFTIRLPVPQSAG</sequence>
<dbReference type="Gene3D" id="6.10.340.10">
    <property type="match status" value="1"/>
</dbReference>
<evidence type="ECO:0000259" key="8">
    <source>
        <dbReference type="PROSITE" id="PS50109"/>
    </source>
</evidence>
<dbReference type="EC" id="2.7.13.3" evidence="3"/>
<evidence type="ECO:0000256" key="5">
    <source>
        <dbReference type="ARBA" id="ARBA00022679"/>
    </source>
</evidence>
<dbReference type="SUPFAM" id="SSF55874">
    <property type="entry name" value="ATPase domain of HSP90 chaperone/DNA topoisomerase II/histidine kinase"/>
    <property type="match status" value="1"/>
</dbReference>
<keyword evidence="6 10" id="KW-0418">Kinase</keyword>
<dbReference type="RefSeq" id="WP_012648281.1">
    <property type="nucleotide sequence ID" value="NC_011979.1"/>
</dbReference>
<evidence type="ECO:0000256" key="4">
    <source>
        <dbReference type="ARBA" id="ARBA00022553"/>
    </source>
</evidence>
<dbReference type="HOGENOM" id="CLU_515591_0_0_7"/>
<dbReference type="InterPro" id="IPR005467">
    <property type="entry name" value="His_kinase_dom"/>
</dbReference>
<keyword evidence="7" id="KW-0812">Transmembrane</keyword>
<dbReference type="OrthoDB" id="5479699at2"/>
<dbReference type="PROSITE" id="PS50885">
    <property type="entry name" value="HAMP"/>
    <property type="match status" value="1"/>
</dbReference>
<dbReference type="InterPro" id="IPR036097">
    <property type="entry name" value="HisK_dim/P_sf"/>
</dbReference>
<feature type="transmembrane region" description="Helical" evidence="7">
    <location>
        <begin position="12"/>
        <end position="34"/>
    </location>
</feature>
<keyword evidence="5" id="KW-0808">Transferase</keyword>
<dbReference type="PANTHER" id="PTHR43065:SF42">
    <property type="entry name" value="TWO-COMPONENT SENSOR PPRA"/>
    <property type="match status" value="1"/>
</dbReference>
<evidence type="ECO:0000256" key="6">
    <source>
        <dbReference type="ARBA" id="ARBA00022777"/>
    </source>
</evidence>
<dbReference type="PANTHER" id="PTHR43065">
    <property type="entry name" value="SENSOR HISTIDINE KINASE"/>
    <property type="match status" value="1"/>
</dbReference>
<comment type="catalytic activity">
    <reaction evidence="1">
        <text>ATP + protein L-histidine = ADP + protein N-phospho-L-histidine.</text>
        <dbReference type="EC" id="2.7.13.3"/>
    </reaction>
</comment>
<dbReference type="InterPro" id="IPR036890">
    <property type="entry name" value="HATPase_C_sf"/>
</dbReference>
<dbReference type="CDD" id="cd06225">
    <property type="entry name" value="HAMP"/>
    <property type="match status" value="1"/>
</dbReference>
<dbReference type="Pfam" id="PF02518">
    <property type="entry name" value="HATPase_c"/>
    <property type="match status" value="1"/>
</dbReference>
<evidence type="ECO:0000313" key="11">
    <source>
        <dbReference type="Proteomes" id="UP000007721"/>
    </source>
</evidence>
<dbReference type="STRING" id="316067.Geob_3210"/>
<dbReference type="SMART" id="SM00304">
    <property type="entry name" value="HAMP"/>
    <property type="match status" value="1"/>
</dbReference>
<keyword evidence="11" id="KW-1185">Reference proteome</keyword>
<evidence type="ECO:0000256" key="3">
    <source>
        <dbReference type="ARBA" id="ARBA00012438"/>
    </source>
</evidence>
<dbReference type="SUPFAM" id="SSF47384">
    <property type="entry name" value="Homodimeric domain of signal transducing histidine kinase"/>
    <property type="match status" value="1"/>
</dbReference>
<dbReference type="Pfam" id="PF00672">
    <property type="entry name" value="HAMP"/>
    <property type="match status" value="1"/>
</dbReference>
<evidence type="ECO:0000256" key="1">
    <source>
        <dbReference type="ARBA" id="ARBA00000085"/>
    </source>
</evidence>
<feature type="domain" description="Histidine kinase" evidence="8">
    <location>
        <begin position="281"/>
        <end position="519"/>
    </location>
</feature>
<dbReference type="AlphaFoldDB" id="B9M498"/>
<dbReference type="PROSITE" id="PS50109">
    <property type="entry name" value="HIS_KIN"/>
    <property type="match status" value="1"/>
</dbReference>
<dbReference type="InterPro" id="IPR004358">
    <property type="entry name" value="Sig_transdc_His_kin-like_C"/>
</dbReference>
<dbReference type="Proteomes" id="UP000007721">
    <property type="component" value="Chromosome"/>
</dbReference>
<keyword evidence="4" id="KW-0597">Phosphoprotein</keyword>
<dbReference type="GO" id="GO:0016020">
    <property type="term" value="C:membrane"/>
    <property type="evidence" value="ECO:0007669"/>
    <property type="project" value="UniProtKB-SubCell"/>
</dbReference>